<accession>A0ABV7BU34</accession>
<sequence>MRVEFTKGGFSGEMQPGGTVNLQANSAGVIDVGDPRVEFRGIALIMVPHGS</sequence>
<dbReference type="Proteomes" id="UP001595420">
    <property type="component" value="Unassembled WGS sequence"/>
</dbReference>
<name>A0ABV7BU34_9PROT</name>
<dbReference type="EMBL" id="JBHRSB010000003">
    <property type="protein sequence ID" value="MFC3000441.1"/>
    <property type="molecule type" value="Genomic_DNA"/>
</dbReference>
<keyword evidence="2" id="KW-1185">Reference proteome</keyword>
<dbReference type="RefSeq" id="WP_216836536.1">
    <property type="nucleotide sequence ID" value="NZ_JAFNJS010000003.1"/>
</dbReference>
<comment type="caution">
    <text evidence="1">The sequence shown here is derived from an EMBL/GenBank/DDBJ whole genome shotgun (WGS) entry which is preliminary data.</text>
</comment>
<evidence type="ECO:0000313" key="1">
    <source>
        <dbReference type="EMBL" id="MFC3000441.1"/>
    </source>
</evidence>
<evidence type="ECO:0000313" key="2">
    <source>
        <dbReference type="Proteomes" id="UP001595420"/>
    </source>
</evidence>
<protein>
    <submittedName>
        <fullName evidence="1">Uncharacterized protein</fullName>
    </submittedName>
</protein>
<reference evidence="2" key="1">
    <citation type="journal article" date="2019" name="Int. J. Syst. Evol. Microbiol.">
        <title>The Global Catalogue of Microorganisms (GCM) 10K type strain sequencing project: providing services to taxonomists for standard genome sequencing and annotation.</title>
        <authorList>
            <consortium name="The Broad Institute Genomics Platform"/>
            <consortium name="The Broad Institute Genome Sequencing Center for Infectious Disease"/>
            <person name="Wu L."/>
            <person name="Ma J."/>
        </authorList>
    </citation>
    <scope>NUCLEOTIDE SEQUENCE [LARGE SCALE GENOMIC DNA]</scope>
    <source>
        <strain evidence="2">CGMCC 1.16855</strain>
    </source>
</reference>
<organism evidence="1 2">
    <name type="scientific">Falsiroseomonas tokyonensis</name>
    <dbReference type="NCBI Taxonomy" id="430521"/>
    <lineage>
        <taxon>Bacteria</taxon>
        <taxon>Pseudomonadati</taxon>
        <taxon>Pseudomonadota</taxon>
        <taxon>Alphaproteobacteria</taxon>
        <taxon>Acetobacterales</taxon>
        <taxon>Roseomonadaceae</taxon>
        <taxon>Falsiroseomonas</taxon>
    </lineage>
</organism>
<proteinExistence type="predicted"/>
<gene>
    <name evidence="1" type="ORF">ACFOD3_11095</name>
</gene>